<feature type="compositionally biased region" description="Basic residues" evidence="1">
    <location>
        <begin position="49"/>
        <end position="58"/>
    </location>
</feature>
<dbReference type="Proteomes" id="UP000660729">
    <property type="component" value="Unassembled WGS sequence"/>
</dbReference>
<gene>
    <name evidence="2" type="ORF">HII31_06910</name>
</gene>
<protein>
    <submittedName>
        <fullName evidence="2">Uncharacterized protein</fullName>
    </submittedName>
</protein>
<evidence type="ECO:0000313" key="3">
    <source>
        <dbReference type="Proteomes" id="UP000660729"/>
    </source>
</evidence>
<evidence type="ECO:0000313" key="2">
    <source>
        <dbReference type="EMBL" id="KAF7191865.1"/>
    </source>
</evidence>
<dbReference type="EMBL" id="JABCIY010000155">
    <property type="protein sequence ID" value="KAF7191865.1"/>
    <property type="molecule type" value="Genomic_DNA"/>
</dbReference>
<dbReference type="AlphaFoldDB" id="A0A8H6RHE3"/>
<proteinExistence type="predicted"/>
<reference evidence="2" key="1">
    <citation type="submission" date="2020-04" db="EMBL/GenBank/DDBJ databases">
        <title>Draft genome resource of the tomato pathogen Pseudocercospora fuligena.</title>
        <authorList>
            <person name="Zaccaron A."/>
        </authorList>
    </citation>
    <scope>NUCLEOTIDE SEQUENCE</scope>
    <source>
        <strain evidence="2">PF001</strain>
    </source>
</reference>
<dbReference type="OrthoDB" id="3910509at2759"/>
<accession>A0A8H6RHE3</accession>
<feature type="compositionally biased region" description="Polar residues" evidence="1">
    <location>
        <begin position="14"/>
        <end position="48"/>
    </location>
</feature>
<name>A0A8H6RHE3_9PEZI</name>
<feature type="region of interest" description="Disordered" evidence="1">
    <location>
        <begin position="1"/>
        <end position="120"/>
    </location>
</feature>
<organism evidence="2 3">
    <name type="scientific">Pseudocercospora fuligena</name>
    <dbReference type="NCBI Taxonomy" id="685502"/>
    <lineage>
        <taxon>Eukaryota</taxon>
        <taxon>Fungi</taxon>
        <taxon>Dikarya</taxon>
        <taxon>Ascomycota</taxon>
        <taxon>Pezizomycotina</taxon>
        <taxon>Dothideomycetes</taxon>
        <taxon>Dothideomycetidae</taxon>
        <taxon>Mycosphaerellales</taxon>
        <taxon>Mycosphaerellaceae</taxon>
        <taxon>Pseudocercospora</taxon>
    </lineage>
</organism>
<sequence>MPPPRPSHDPFATTIPTASSLRRQPSQTSLRSHASAASTRQNGLLTSARTRRPNHRSTPRLEDEVLADPESDRDTIMAPRQKLHQRGFRHGSPERRHARPKAARQPEDQDIVNRQPDGSYLLGAPALGTPSIMPMYGSGHEDGEVNPDELDAYYAAMAKKYFTSGTHMGVRQSRQAEDEYERDRPEMMAVLRQQVMQKLENERWLYEPGDGHQPTLPAS</sequence>
<evidence type="ECO:0000256" key="1">
    <source>
        <dbReference type="SAM" id="MobiDB-lite"/>
    </source>
</evidence>
<comment type="caution">
    <text evidence="2">The sequence shown here is derived from an EMBL/GenBank/DDBJ whole genome shotgun (WGS) entry which is preliminary data.</text>
</comment>
<keyword evidence="3" id="KW-1185">Reference proteome</keyword>